<dbReference type="Gene3D" id="2.70.98.40">
    <property type="entry name" value="Glycoside hydrolase, family 65, N-terminal domain"/>
    <property type="match status" value="2"/>
</dbReference>
<evidence type="ECO:0000313" key="8">
    <source>
        <dbReference type="Proteomes" id="UP000464751"/>
    </source>
</evidence>
<dbReference type="SMART" id="SM01068">
    <property type="entry name" value="CBM_X"/>
    <property type="match status" value="2"/>
</dbReference>
<evidence type="ECO:0000259" key="5">
    <source>
        <dbReference type="Pfam" id="PF10091"/>
    </source>
</evidence>
<dbReference type="InterPro" id="IPR010383">
    <property type="entry name" value="Glyco_hydrolase_94_b-supersand"/>
</dbReference>
<sequence>MNPIADLRRCYETQLSTWRGRPWRGSVWDDTSPIREELFGAERLEQHARSLARAQSITLPPPSVPSLHARLRSNASVLLTAYRATAGDAEAHRTVVPAAEWLLDNYHLIEEQIREIRDDLPPGYYRQLPKLADGPFAGYPRVLGLAWAYVAHTDSHFDPEMLRRFIAAYQQVQPLTIGELWAVAITLRIVLIENLRRLADQITAGRQARREADLLADQLRASGEARTALDADILIRSPEPLSAAFAAQLVKRLRDQDPRTTPALGWLETRLAAQGSSVEGVVQHAQQRLGASNVSVRNVITSMRLISDIDWAELFESVSLVDERLGAGSAFATMDFPTRDLYRNAIEQLARASSESELGIANLALEAVAAAQSAQSQQGSSDPACDPGYYLIGYGRNAFERTVNFRPPVRLRLSRLSIRLGIGGYVGTILAVTCVLVGLALYALSSSGLSLGWLVTLALVGFIPASEVATAMVNRAVALLFGATSLPGLELAGGVPPSLRTLVAVPTLLTNEADLREQVERLEVHFLSGAGGDLTFALLSDGVDADGEVMIGDAPLLECASQAIEQLNLRHGPGPGGDRFLLLHRRRRFNPAEGKWMGWERKRGKLHELNRLLRGADDTSFMTVAGHAPRVPADVRYVITLDADTRLPRDAALRLIGKMAHPLNRPMFSPAEQRVVGGYGILQPRVTPSLPIGREGSFYQRVISGGGGMDPYAAAVSDVYQDLFGEGSYTGKGIYEVDAFEASLAGRIPENTLLSHDLFEGVFARAGLASDVEVVEEFPSRYDVVAKRQHRWMRGDWQLLPWIFGHGTGPRALTPVGRGKMLDNLRRSTHAPLTLSAMCLCWLFPMPAALIGTLLTLGTIAVPAFLPIVFRLIPRRPDVRMRSHLAGLMDDVNLAAAQTWLALVFLPDQAWRAADAGVRTLVRVLVTRRHLLEWTTSATSSAGPQLDLLGFYRQMACSSVLTLVLAAGALALAPSSWPLVLPFTLLWSSAPLIARWASRSPKVSRRLVLGNSDARDLRLIARRTWRYFETFVTPDDNMLPPDNFQEVPKPVIAHRTSPTNIGLYLLAAVAARDFGWAGTIETIERLEATFGTLKKLPRFRGHFFNWYETRHLAALPPDYVSSVDSGNFAGHLIALANACEEWTDAPVAENARSGIADVLALARAAIAALPTAGSLQGRALTEALDEIDAQLNGVQAFEAVAPILKRLADRAARIAQEMFPATGNKSFADFAYWIDALGKAVGEHERDRRHLLQSDAATRTRLTVLADTARTMAMEMDFAFLLDPERKLLSIGYSLAENGLDPSCYDLLASEARLASLFAIAKGDVPSRHWFRLGRLATPLGNGSALISWSGSMFEYLMPSLVMRAPAGSVLEQTNRLVVQRQQSYGRSLGIPWGMSESAYNARDIEFTYQYANFGVPGLGLKRGLSENVVVAPYATGLASMVDPEHARENYARLAGLGAQGIYGFYEALDFTRSRLPEGEEVAIVRSFMAHHQGMTIVAIANTLLGGEMRARFHREPMIRASELLLQERSPRDVVVARPRAEEVRAAAADARSESVTVRRLTTPADGAPVTHLLSNGSYAVMMTADGGGYSRWRDIAVTRWREDATCDDWGSFIFLRDMKSGNVWSATTRPMAGETGESNVVFGEDHAEFIRHDAGLTTTMDVIVSGEHNGEVRRVSLTNTGRRSREVELTSYAELVLATPATDNAHPAFAKMFVETEHLPEFGALVATRRLRTPGETQIWAAHFAVVEGEVASDPQYETARANFIGRGRRINAAEAMSDGCPLSNTVGRVLDPVFSLRQSVRIAPGKIARVAFWTVVASTREELLDLIDTHHDRSAFDRARTLAWTQAQVQLRHIDVDMGEAADFQWLAAPLLYADRRFRSASETIIRGAGPQQGLWQHAISGDLPIVLLRIDDIEDIAQVRQLLRAREYWRMKRLAVDLVIINERASSYVQDLQIAIETAVRTNASHPLVGDEQAKGSIHVLRADLMSVESRALLQSVARVVLVARRGTIADQLARVRRTSAAPSVRPRVRLLPAMQNPTPWRQPLSLEFFNGLGGFDKDGREYVTILERGATTPAPWINVVANAGFGFQVSAEGGGYSWAQNSRENQLTQWSNDAVVDPVGEAIYVRDEVSGDLWCPTALPIRDKGVYVARHGFGYSRFEHEANGVALDLLQFVPLDDPIKISRLTLTNRSGRPRRLSITAYTEWVLGALRGVSAPFITTEIDEQNGAMLARNRWNATYGSRVAFADLAGRQTAWTADRAEFLGRDGGLISPLGLVGTVPLSGTTGAGLDPCAALQTVVELGIDETVEVVAFLGQCGSADETRALISRYRQADLDAVLATVTAHWREVLGTVQVKTPDRAMDIMLNGWLLYQTLACRITARSAFYQASGAYGFRDQLQDGMALTLALPAEARSHILRAAGRQFVEGDVQHWWLPQSGQGVRTRISDDHVWLAFAAATYVDSTGDATILDQSVPYLDGPKLRPEEHEHFFQPMPAETSDTLFEHCARGLDHAVTLTGPLGLPLMGTGDWNDGMNRVGEGGKGESVWLGWLLIRTIELFAPMAESRDPERARLWRRHAASVRRALERSAWDGDWYRRATFDDGTWLGSKDSGECRIDSIAQSWAVLSGAADSLRATTAMASLERHLVLTDDKLALLFTPPFDQTPLDPGYIKGYPPGLRENGGQYSHAAMWAVLAFARLGAGDRAHNLFTLLNPINHARTAQDAQRYKVEPYVVAADIYSVAPHVGRGGWTWYTGSAAWMHRAGIEGILGLRREDGVLVIAPCLPVAWPGFTATVRIDSADYKIDVRSLDKADEEGKPYAVLDGVRVPSPDRSVRIPIDGGTHDLVMFI</sequence>
<dbReference type="EMBL" id="CP048630">
    <property type="protein sequence ID" value="QIB35497.1"/>
    <property type="molecule type" value="Genomic_DNA"/>
</dbReference>
<dbReference type="RefSeq" id="WP_163076637.1">
    <property type="nucleotide sequence ID" value="NZ_CP048630.1"/>
</dbReference>
<feature type="domain" description="Glycosyl hydrolase 94 supersandwich" evidence="4">
    <location>
        <begin position="2064"/>
        <end position="2334"/>
    </location>
</feature>
<dbReference type="InterPro" id="IPR011013">
    <property type="entry name" value="Gal_mutarotase_sf_dom"/>
</dbReference>
<accession>A0A6P1YPT7</accession>
<evidence type="ECO:0000259" key="6">
    <source>
        <dbReference type="Pfam" id="PF17167"/>
    </source>
</evidence>
<keyword evidence="2 7" id="KW-0808">Transferase</keyword>
<feature type="transmembrane region" description="Helical" evidence="3">
    <location>
        <begin position="450"/>
        <end position="473"/>
    </location>
</feature>
<dbReference type="SUPFAM" id="SSF74650">
    <property type="entry name" value="Galactose mutarotase-like"/>
    <property type="match status" value="2"/>
</dbReference>
<dbReference type="GO" id="GO:0005975">
    <property type="term" value="P:carbohydrate metabolic process"/>
    <property type="evidence" value="ECO:0007669"/>
    <property type="project" value="InterPro"/>
</dbReference>
<evidence type="ECO:0000313" key="7">
    <source>
        <dbReference type="EMBL" id="QIB35497.1"/>
    </source>
</evidence>
<dbReference type="Gene3D" id="1.50.10.140">
    <property type="match status" value="2"/>
</dbReference>
<dbReference type="CDD" id="cd11753">
    <property type="entry name" value="GH94N_ChvB_NdvB_2_like"/>
    <property type="match status" value="1"/>
</dbReference>
<dbReference type="InterPro" id="IPR033432">
    <property type="entry name" value="GH94_catalytic"/>
</dbReference>
<proteinExistence type="predicted"/>
<dbReference type="PANTHER" id="PTHR37469:SF2">
    <property type="entry name" value="CELLOBIONIC ACID PHOSPHORYLASE"/>
    <property type="match status" value="1"/>
</dbReference>
<gene>
    <name evidence="7" type="ORF">G3A50_18630</name>
</gene>
<evidence type="ECO:0000256" key="3">
    <source>
        <dbReference type="SAM" id="Phobius"/>
    </source>
</evidence>
<evidence type="ECO:0000256" key="1">
    <source>
        <dbReference type="ARBA" id="ARBA00022676"/>
    </source>
</evidence>
<dbReference type="Pfam" id="PF06165">
    <property type="entry name" value="GH94_b-supersand"/>
    <property type="match status" value="2"/>
</dbReference>
<feature type="transmembrane region" description="Helical" evidence="3">
    <location>
        <begin position="955"/>
        <end position="973"/>
    </location>
</feature>
<dbReference type="GO" id="GO:0030246">
    <property type="term" value="F:carbohydrate binding"/>
    <property type="evidence" value="ECO:0007669"/>
    <property type="project" value="InterPro"/>
</dbReference>
<dbReference type="InterPro" id="IPR008928">
    <property type="entry name" value="6-hairpin_glycosidase_sf"/>
</dbReference>
<keyword evidence="3" id="KW-0472">Membrane</keyword>
<dbReference type="InterPro" id="IPR037018">
    <property type="entry name" value="GH65_N"/>
</dbReference>
<feature type="domain" description="Glycosyl hydrolase 94 supersandwich" evidence="4">
    <location>
        <begin position="1557"/>
        <end position="1834"/>
    </location>
</feature>
<dbReference type="InterPro" id="IPR052047">
    <property type="entry name" value="GH94_Enzymes"/>
</dbReference>
<dbReference type="InterPro" id="IPR019282">
    <property type="entry name" value="Glycoamylase-like_cons_dom"/>
</dbReference>
<evidence type="ECO:0000256" key="2">
    <source>
        <dbReference type="ARBA" id="ARBA00022679"/>
    </source>
</evidence>
<feature type="domain" description="Glycosyl hydrolase 94 catalytic" evidence="6">
    <location>
        <begin position="2347"/>
        <end position="2771"/>
    </location>
</feature>
<dbReference type="Pfam" id="PF17167">
    <property type="entry name" value="Glyco_hydro_94"/>
    <property type="match status" value="1"/>
</dbReference>
<dbReference type="InterPro" id="IPR012341">
    <property type="entry name" value="6hp_glycosidase-like_sf"/>
</dbReference>
<dbReference type="InterPro" id="IPR037820">
    <property type="entry name" value="GH94N_NdvB"/>
</dbReference>
<dbReference type="KEGG" id="apra:G3A50_18630"/>
<dbReference type="GO" id="GO:0016757">
    <property type="term" value="F:glycosyltransferase activity"/>
    <property type="evidence" value="ECO:0007669"/>
    <property type="project" value="UniProtKB-KW"/>
</dbReference>
<organism evidence="7 8">
    <name type="scientific">Ancylobacter pratisalsi</name>
    <dbReference type="NCBI Taxonomy" id="1745854"/>
    <lineage>
        <taxon>Bacteria</taxon>
        <taxon>Pseudomonadati</taxon>
        <taxon>Pseudomonadota</taxon>
        <taxon>Alphaproteobacteria</taxon>
        <taxon>Hyphomicrobiales</taxon>
        <taxon>Xanthobacteraceae</taxon>
        <taxon>Ancylobacter</taxon>
    </lineage>
</organism>
<feature type="transmembrane region" description="Helical" evidence="3">
    <location>
        <begin position="851"/>
        <end position="873"/>
    </location>
</feature>
<reference evidence="7 8" key="1">
    <citation type="submission" date="2020-02" db="EMBL/GenBank/DDBJ databases">
        <authorList>
            <person name="Li G."/>
        </authorList>
    </citation>
    <scope>NUCLEOTIDE SEQUENCE [LARGE SCALE GENOMIC DNA]</scope>
    <source>
        <strain evidence="7 8">DSM 102029</strain>
    </source>
</reference>
<feature type="transmembrane region" description="Helical" evidence="3">
    <location>
        <begin position="420"/>
        <end position="444"/>
    </location>
</feature>
<dbReference type="SUPFAM" id="SSF48208">
    <property type="entry name" value="Six-hairpin glycosidases"/>
    <property type="match status" value="1"/>
</dbReference>
<dbReference type="CDD" id="cd11756">
    <property type="entry name" value="GH94N_ChvB_NdvB_1_like"/>
    <property type="match status" value="1"/>
</dbReference>
<keyword evidence="3" id="KW-0812">Transmembrane</keyword>
<keyword evidence="1" id="KW-0328">Glycosyltransferase</keyword>
<keyword evidence="3" id="KW-1133">Transmembrane helix</keyword>
<keyword evidence="8" id="KW-1185">Reference proteome</keyword>
<dbReference type="InterPro" id="IPR037824">
    <property type="entry name" value="GH94N_2_NdvB"/>
</dbReference>
<name>A0A6P1YPT7_9HYPH</name>
<protein>
    <submittedName>
        <fullName evidence="7">Glycosyl transferase</fullName>
    </submittedName>
</protein>
<dbReference type="Gene3D" id="2.60.420.10">
    <property type="entry name" value="Maltose phosphorylase, domain 3"/>
    <property type="match status" value="1"/>
</dbReference>
<dbReference type="Proteomes" id="UP000464751">
    <property type="component" value="Chromosome"/>
</dbReference>
<dbReference type="Pfam" id="PF10091">
    <property type="entry name" value="Glycoamylase"/>
    <property type="match status" value="1"/>
</dbReference>
<dbReference type="Gene3D" id="1.50.10.10">
    <property type="match status" value="1"/>
</dbReference>
<dbReference type="PANTHER" id="PTHR37469">
    <property type="entry name" value="CELLOBIONIC ACID PHOSPHORYLASE-RELATED"/>
    <property type="match status" value="1"/>
</dbReference>
<evidence type="ECO:0000259" key="4">
    <source>
        <dbReference type="Pfam" id="PF06165"/>
    </source>
</evidence>
<feature type="domain" description="Glycoamylase-like" evidence="5">
    <location>
        <begin position="1308"/>
        <end position="1504"/>
    </location>
</feature>